<name>A0ABW3FUR7_9PSEU</name>
<evidence type="ECO:0000259" key="1">
    <source>
        <dbReference type="PROSITE" id="PS51186"/>
    </source>
</evidence>
<dbReference type="PANTHER" id="PTHR42791:SF1">
    <property type="entry name" value="N-ACETYLTRANSFERASE DOMAIN-CONTAINING PROTEIN"/>
    <property type="match status" value="1"/>
</dbReference>
<gene>
    <name evidence="2" type="ORF">ACFQ16_20475</name>
</gene>
<dbReference type="Proteomes" id="UP001597018">
    <property type="component" value="Unassembled WGS sequence"/>
</dbReference>
<evidence type="ECO:0000313" key="2">
    <source>
        <dbReference type="EMBL" id="MFD0922126.1"/>
    </source>
</evidence>
<dbReference type="Gene3D" id="3.40.630.30">
    <property type="match status" value="1"/>
</dbReference>
<proteinExistence type="predicted"/>
<sequence length="209" mass="22989">MRTTTRDDITIRTAGGEDVPAIAELLGAAFQDDPRMAALLPDPAHRADKLGPLFSLLLSQEHPGHAAELAWRDGRLEAAAVWDRPGGPVTPLARRLYHLPALLSIFRWRIPDAVRAIETLNASDSHRPDEPHWHLFAIGTHPQRRGRGVAGALLASGLDRADDHDTPVYVETTAHAGVTHFREHGFRVIHEFPVAGGLTVYGMWRTPRG</sequence>
<evidence type="ECO:0000313" key="3">
    <source>
        <dbReference type="Proteomes" id="UP001597018"/>
    </source>
</evidence>
<dbReference type="PROSITE" id="PS51186">
    <property type="entry name" value="GNAT"/>
    <property type="match status" value="1"/>
</dbReference>
<feature type="domain" description="N-acetyltransferase" evidence="1">
    <location>
        <begin position="9"/>
        <end position="208"/>
    </location>
</feature>
<comment type="caution">
    <text evidence="2">The sequence shown here is derived from an EMBL/GenBank/DDBJ whole genome shotgun (WGS) entry which is preliminary data.</text>
</comment>
<dbReference type="Pfam" id="PF00583">
    <property type="entry name" value="Acetyltransf_1"/>
    <property type="match status" value="1"/>
</dbReference>
<dbReference type="RefSeq" id="WP_263251510.1">
    <property type="nucleotide sequence ID" value="NZ_BAABLT010000046.1"/>
</dbReference>
<dbReference type="SUPFAM" id="SSF55729">
    <property type="entry name" value="Acyl-CoA N-acyltransferases (Nat)"/>
    <property type="match status" value="1"/>
</dbReference>
<dbReference type="CDD" id="cd04301">
    <property type="entry name" value="NAT_SF"/>
    <property type="match status" value="1"/>
</dbReference>
<dbReference type="InterPro" id="IPR000182">
    <property type="entry name" value="GNAT_dom"/>
</dbReference>
<accession>A0ABW3FUR7</accession>
<keyword evidence="3" id="KW-1185">Reference proteome</keyword>
<dbReference type="PANTHER" id="PTHR42791">
    <property type="entry name" value="GNAT FAMILY ACETYLTRANSFERASE"/>
    <property type="match status" value="1"/>
</dbReference>
<dbReference type="EMBL" id="JBHTIW010000018">
    <property type="protein sequence ID" value="MFD0922126.1"/>
    <property type="molecule type" value="Genomic_DNA"/>
</dbReference>
<reference evidence="3" key="1">
    <citation type="journal article" date="2019" name="Int. J. Syst. Evol. Microbiol.">
        <title>The Global Catalogue of Microorganisms (GCM) 10K type strain sequencing project: providing services to taxonomists for standard genome sequencing and annotation.</title>
        <authorList>
            <consortium name="The Broad Institute Genomics Platform"/>
            <consortium name="The Broad Institute Genome Sequencing Center for Infectious Disease"/>
            <person name="Wu L."/>
            <person name="Ma J."/>
        </authorList>
    </citation>
    <scope>NUCLEOTIDE SEQUENCE [LARGE SCALE GENOMIC DNA]</scope>
    <source>
        <strain evidence="3">CCUG 56401</strain>
    </source>
</reference>
<dbReference type="InterPro" id="IPR052523">
    <property type="entry name" value="Trichothecene_AcTrans"/>
</dbReference>
<dbReference type="InterPro" id="IPR016181">
    <property type="entry name" value="Acyl_CoA_acyltransferase"/>
</dbReference>
<organism evidence="2 3">
    <name type="scientific">Saccharopolyspora rosea</name>
    <dbReference type="NCBI Taxonomy" id="524884"/>
    <lineage>
        <taxon>Bacteria</taxon>
        <taxon>Bacillati</taxon>
        <taxon>Actinomycetota</taxon>
        <taxon>Actinomycetes</taxon>
        <taxon>Pseudonocardiales</taxon>
        <taxon>Pseudonocardiaceae</taxon>
        <taxon>Saccharopolyspora</taxon>
    </lineage>
</organism>
<protein>
    <submittedName>
        <fullName evidence="2">GNAT family N-acetyltransferase</fullName>
    </submittedName>
</protein>